<reference evidence="1" key="1">
    <citation type="submission" date="2023-03" db="EMBL/GenBank/DDBJ databases">
        <title>Chromosome-scale reference genome and RAD-based genetic map of yellow starthistle (Centaurea solstitialis) reveal putative structural variation and QTLs associated with invader traits.</title>
        <authorList>
            <person name="Reatini B."/>
            <person name="Cang F.A."/>
            <person name="Jiang Q."/>
            <person name="Mckibben M.T.W."/>
            <person name="Barker M.S."/>
            <person name="Rieseberg L.H."/>
            <person name="Dlugosch K.M."/>
        </authorList>
    </citation>
    <scope>NUCLEOTIDE SEQUENCE</scope>
    <source>
        <strain evidence="1">CAN-66</strain>
        <tissue evidence="1">Leaf</tissue>
    </source>
</reference>
<name>A0AA38WT56_9ASTR</name>
<organism evidence="1 2">
    <name type="scientific">Centaurea solstitialis</name>
    <name type="common">yellow star-thistle</name>
    <dbReference type="NCBI Taxonomy" id="347529"/>
    <lineage>
        <taxon>Eukaryota</taxon>
        <taxon>Viridiplantae</taxon>
        <taxon>Streptophyta</taxon>
        <taxon>Embryophyta</taxon>
        <taxon>Tracheophyta</taxon>
        <taxon>Spermatophyta</taxon>
        <taxon>Magnoliopsida</taxon>
        <taxon>eudicotyledons</taxon>
        <taxon>Gunneridae</taxon>
        <taxon>Pentapetalae</taxon>
        <taxon>asterids</taxon>
        <taxon>campanulids</taxon>
        <taxon>Asterales</taxon>
        <taxon>Asteraceae</taxon>
        <taxon>Carduoideae</taxon>
        <taxon>Cardueae</taxon>
        <taxon>Centaureinae</taxon>
        <taxon>Centaurea</taxon>
    </lineage>
</organism>
<sequence>MEPEPVVLRMKELEPEPEPLTPVLYILETVPELPGTGSDTGYPWVFNGTGYPAGKGSIKMRIGTGTGLDRFHILGTGTTHIGSDSETGSSLAVPVPKAEIIYNTWEINIA</sequence>
<dbReference type="Proteomes" id="UP001172457">
    <property type="component" value="Chromosome 2"/>
</dbReference>
<protein>
    <submittedName>
        <fullName evidence="1">Uncharacterized protein</fullName>
    </submittedName>
</protein>
<evidence type="ECO:0000313" key="1">
    <source>
        <dbReference type="EMBL" id="KAJ9562041.1"/>
    </source>
</evidence>
<keyword evidence="2" id="KW-1185">Reference proteome</keyword>
<evidence type="ECO:0000313" key="2">
    <source>
        <dbReference type="Proteomes" id="UP001172457"/>
    </source>
</evidence>
<comment type="caution">
    <text evidence="1">The sequence shown here is derived from an EMBL/GenBank/DDBJ whole genome shotgun (WGS) entry which is preliminary data.</text>
</comment>
<proteinExistence type="predicted"/>
<gene>
    <name evidence="1" type="ORF">OSB04_007201</name>
</gene>
<dbReference type="EMBL" id="JARYMX010000002">
    <property type="protein sequence ID" value="KAJ9562041.1"/>
    <property type="molecule type" value="Genomic_DNA"/>
</dbReference>
<accession>A0AA38WT56</accession>
<dbReference type="AlphaFoldDB" id="A0AA38WT56"/>